<keyword evidence="2" id="KW-1185">Reference proteome</keyword>
<accession>A0A814Q0S5</accession>
<evidence type="ECO:0000313" key="2">
    <source>
        <dbReference type="Proteomes" id="UP000663879"/>
    </source>
</evidence>
<dbReference type="AlphaFoldDB" id="A0A814Q0S5"/>
<dbReference type="EMBL" id="CAJNOC010008277">
    <property type="protein sequence ID" value="CAF1113097.1"/>
    <property type="molecule type" value="Genomic_DNA"/>
</dbReference>
<sequence length="91" mass="10546">MYDTNIKIGHKINECVKKINTCLRSSEDGHQVISCNKDPNCVHCKEKSQMEKKETVVNGKNNMLLEMIEIIAEKVDLIEQELEKQQEEIEN</sequence>
<reference evidence="1" key="1">
    <citation type="submission" date="2021-02" db="EMBL/GenBank/DDBJ databases">
        <authorList>
            <person name="Nowell W R."/>
        </authorList>
    </citation>
    <scope>NUCLEOTIDE SEQUENCE</scope>
    <source>
        <strain evidence="1">Ploen Becks lab</strain>
    </source>
</reference>
<evidence type="ECO:0000313" key="1">
    <source>
        <dbReference type="EMBL" id="CAF1113097.1"/>
    </source>
</evidence>
<proteinExistence type="predicted"/>
<gene>
    <name evidence="1" type="ORF">OXX778_LOCUS21708</name>
</gene>
<protein>
    <submittedName>
        <fullName evidence="1">Uncharacterized protein</fullName>
    </submittedName>
</protein>
<comment type="caution">
    <text evidence="1">The sequence shown here is derived from an EMBL/GenBank/DDBJ whole genome shotgun (WGS) entry which is preliminary data.</text>
</comment>
<name>A0A814Q0S5_9BILA</name>
<organism evidence="1 2">
    <name type="scientific">Brachionus calyciflorus</name>
    <dbReference type="NCBI Taxonomy" id="104777"/>
    <lineage>
        <taxon>Eukaryota</taxon>
        <taxon>Metazoa</taxon>
        <taxon>Spiralia</taxon>
        <taxon>Gnathifera</taxon>
        <taxon>Rotifera</taxon>
        <taxon>Eurotatoria</taxon>
        <taxon>Monogononta</taxon>
        <taxon>Pseudotrocha</taxon>
        <taxon>Ploima</taxon>
        <taxon>Brachionidae</taxon>
        <taxon>Brachionus</taxon>
    </lineage>
</organism>
<dbReference type="Proteomes" id="UP000663879">
    <property type="component" value="Unassembled WGS sequence"/>
</dbReference>